<dbReference type="GO" id="GO:0047372">
    <property type="term" value="F:monoacylglycerol lipase activity"/>
    <property type="evidence" value="ECO:0007669"/>
    <property type="project" value="TreeGrafter"/>
</dbReference>
<reference evidence="5" key="1">
    <citation type="submission" date="2010-05" db="EMBL/GenBank/DDBJ databases">
        <title>Complete sequence of Methylotenera sp. 301.</title>
        <authorList>
            <person name="Lucas S."/>
            <person name="Copeland A."/>
            <person name="Lapidus A."/>
            <person name="Cheng J.-F."/>
            <person name="Bruce D."/>
            <person name="Goodwin L."/>
            <person name="Pitluck S."/>
            <person name="Clum A."/>
            <person name="Land M."/>
            <person name="Hauser L."/>
            <person name="Kyrpides N."/>
            <person name="Ivanova N."/>
            <person name="Chistoservova L."/>
            <person name="Kalyuzhnaya M."/>
            <person name="Woyke T."/>
        </authorList>
    </citation>
    <scope>NUCLEOTIDE SEQUENCE [LARGE SCALE GENOMIC DNA]</scope>
    <source>
        <strain evidence="5">301</strain>
    </source>
</reference>
<gene>
    <name evidence="4" type="ordered locus">M301_1468</name>
</gene>
<dbReference type="Gene3D" id="3.40.50.1820">
    <property type="entry name" value="alpha/beta hydrolase"/>
    <property type="match status" value="1"/>
</dbReference>
<dbReference type="KEGG" id="meh:M301_1468"/>
<evidence type="ECO:0000256" key="1">
    <source>
        <dbReference type="ARBA" id="ARBA00010884"/>
    </source>
</evidence>
<sequence length="354" mass="38980">MMIFGFVATPSVAEESYSAPFWLPSGHLQTIYPAVFAAKQGVKYRRERWELDDGDFMDVDWLDNENSSLQSTDVESTPTVVLFHGLEGSSKSHYALALMANLQAKGWRGVVVHFRGCSGENNRLPRAYFAGDSVDIEMALSRVKKTVGNAPVYAVGVSLGGNALLKWLGESGEHAAEIIESAAAISAPTDLAACGEALDKGLNRVLYTPMFVNSMRPKALEKARQFPGLLDEEKIKSAKTIREFDTYVTAKLHGFVDADDYWAKNAAKPWLPYIQIPTLILNAKNDPFIPVESLPDQTSVSNTVTLETTEEGGHVGFLSSPFPGNNNWLPQHIIHYFESLQLKSTITSHLTIDQ</sequence>
<dbReference type="ESTHER" id="mets0-d7dig5">
    <property type="family name" value="abh_upf0017"/>
</dbReference>
<dbReference type="PANTHER" id="PTHR10794:SF94">
    <property type="entry name" value="ESTERASE YHET-RELATED"/>
    <property type="match status" value="1"/>
</dbReference>
<dbReference type="Pfam" id="PF00561">
    <property type="entry name" value="Abhydrolase_1"/>
    <property type="match status" value="1"/>
</dbReference>
<comment type="similarity">
    <text evidence="1">Belongs to the AB hydrolase superfamily. AB hydrolase 4 family.</text>
</comment>
<dbReference type="InterPro" id="IPR050960">
    <property type="entry name" value="AB_hydrolase_4_sf"/>
</dbReference>
<dbReference type="STRING" id="666681.M301_1468"/>
<evidence type="ECO:0000256" key="2">
    <source>
        <dbReference type="PIRSR" id="PIRSR005211-1"/>
    </source>
</evidence>
<organism evidence="4 5">
    <name type="scientific">Methylotenera versatilis (strain 301)</name>
    <dbReference type="NCBI Taxonomy" id="666681"/>
    <lineage>
        <taxon>Bacteria</taxon>
        <taxon>Pseudomonadati</taxon>
        <taxon>Pseudomonadota</taxon>
        <taxon>Betaproteobacteria</taxon>
        <taxon>Nitrosomonadales</taxon>
        <taxon>Methylophilaceae</taxon>
        <taxon>Methylotenera</taxon>
    </lineage>
</organism>
<protein>
    <submittedName>
        <fullName evidence="4">Alpha/beta hydrolase fold protein</fullName>
    </submittedName>
</protein>
<dbReference type="InterPro" id="IPR029058">
    <property type="entry name" value="AB_hydrolase_fold"/>
</dbReference>
<dbReference type="InterPro" id="IPR000073">
    <property type="entry name" value="AB_hydrolase_1"/>
</dbReference>
<feature type="active site" description="Charge relay system" evidence="2">
    <location>
        <position position="286"/>
    </location>
</feature>
<accession>D7DIG5</accession>
<dbReference type="RefSeq" id="WP_013148162.1">
    <property type="nucleotide sequence ID" value="NC_014207.1"/>
</dbReference>
<dbReference type="SUPFAM" id="SSF53474">
    <property type="entry name" value="alpha/beta-Hydrolases"/>
    <property type="match status" value="1"/>
</dbReference>
<feature type="active site" description="Charge relay system" evidence="2">
    <location>
        <position position="158"/>
    </location>
</feature>
<dbReference type="Proteomes" id="UP000000383">
    <property type="component" value="Chromosome"/>
</dbReference>
<dbReference type="eggNOG" id="COG0429">
    <property type="taxonomic scope" value="Bacteria"/>
</dbReference>
<feature type="active site" description="Charge relay system" evidence="2">
    <location>
        <position position="314"/>
    </location>
</feature>
<dbReference type="AlphaFoldDB" id="D7DIG5"/>
<evidence type="ECO:0000313" key="5">
    <source>
        <dbReference type="Proteomes" id="UP000000383"/>
    </source>
</evidence>
<dbReference type="PANTHER" id="PTHR10794">
    <property type="entry name" value="ABHYDROLASE DOMAIN-CONTAINING PROTEIN"/>
    <property type="match status" value="1"/>
</dbReference>
<dbReference type="InterPro" id="IPR012020">
    <property type="entry name" value="ABHD4"/>
</dbReference>
<dbReference type="PIRSF" id="PIRSF005211">
    <property type="entry name" value="Ab_hydro_YheT"/>
    <property type="match status" value="1"/>
</dbReference>
<keyword evidence="4" id="KW-0378">Hydrolase</keyword>
<evidence type="ECO:0000259" key="3">
    <source>
        <dbReference type="Pfam" id="PF00561"/>
    </source>
</evidence>
<name>D7DIG5_METV0</name>
<dbReference type="EMBL" id="CP002056">
    <property type="protein sequence ID" value="ADI29850.1"/>
    <property type="molecule type" value="Genomic_DNA"/>
</dbReference>
<keyword evidence="5" id="KW-1185">Reference proteome</keyword>
<feature type="domain" description="AB hydrolase-1" evidence="3">
    <location>
        <begin position="78"/>
        <end position="320"/>
    </location>
</feature>
<dbReference type="GO" id="GO:0034338">
    <property type="term" value="F:short-chain carboxylesterase activity"/>
    <property type="evidence" value="ECO:0007669"/>
    <property type="project" value="TreeGrafter"/>
</dbReference>
<dbReference type="HOGENOM" id="CLU_032487_0_0_4"/>
<reference evidence="4 5" key="2">
    <citation type="journal article" date="2011" name="J. Bacteriol.">
        <title>Genomes of three methylotrophs from a single niche uncover genetic and metabolic divergence of Methylophilaceae.</title>
        <authorList>
            <person name="Lapidus A."/>
            <person name="Clum A."/>
            <person name="Labutti K."/>
            <person name="Kaluzhnaya M.G."/>
            <person name="Lim S."/>
            <person name="Beck D.A."/>
            <person name="Glavina Del Rio T."/>
            <person name="Nolan M."/>
            <person name="Mavromatis K."/>
            <person name="Huntemann M."/>
            <person name="Lucas S."/>
            <person name="Lidstrom M.E."/>
            <person name="Ivanova N."/>
            <person name="Chistoserdova L."/>
        </authorList>
    </citation>
    <scope>NUCLEOTIDE SEQUENCE [LARGE SCALE GENOMIC DNA]</scope>
    <source>
        <strain evidence="4 5">301</strain>
    </source>
</reference>
<evidence type="ECO:0000313" key="4">
    <source>
        <dbReference type="EMBL" id="ADI29850.1"/>
    </source>
</evidence>
<dbReference type="NCBIfam" id="NF008218">
    <property type="entry name" value="PRK10985.1"/>
    <property type="match status" value="1"/>
</dbReference>
<proteinExistence type="inferred from homology"/>